<dbReference type="AlphaFoldDB" id="A0A367X6Q8"/>
<protein>
    <submittedName>
        <fullName evidence="1">Uncharacterized protein</fullName>
    </submittedName>
</protein>
<proteinExistence type="predicted"/>
<dbReference type="EMBL" id="JPWH01000010">
    <property type="protein sequence ID" value="RCK48760.1"/>
    <property type="molecule type" value="Genomic_DNA"/>
</dbReference>
<accession>A0A367X6Q8</accession>
<evidence type="ECO:0000313" key="1">
    <source>
        <dbReference type="EMBL" id="RCK48760.1"/>
    </source>
</evidence>
<reference evidence="1 2" key="1">
    <citation type="submission" date="2014-07" db="EMBL/GenBank/DDBJ databases">
        <title>Draft genome sequence of Thalassospira profundimaris S25-3-2.</title>
        <authorList>
            <person name="Lai Q."/>
            <person name="Shao Z."/>
        </authorList>
    </citation>
    <scope>NUCLEOTIDE SEQUENCE [LARGE SCALE GENOMIC DNA]</scope>
    <source>
        <strain evidence="1 2">S25-3-2</strain>
    </source>
</reference>
<organism evidence="1 2">
    <name type="scientific">Thalassospira profundimaris</name>
    <dbReference type="NCBI Taxonomy" id="502049"/>
    <lineage>
        <taxon>Bacteria</taxon>
        <taxon>Pseudomonadati</taxon>
        <taxon>Pseudomonadota</taxon>
        <taxon>Alphaproteobacteria</taxon>
        <taxon>Rhodospirillales</taxon>
        <taxon>Thalassospiraceae</taxon>
        <taxon>Thalassospira</taxon>
    </lineage>
</organism>
<sequence length="114" mass="12637">MRLAAMCRGLQRQADIAVLVARHVSDAQAFIYVMLFARLPDVPWLVCLPFLVRWINGPVSLPYVLARAGDNKTGGSRLYGADFKLNRLSKRPVYEVPDARGLSGRDAHSAQEPS</sequence>
<evidence type="ECO:0000313" key="2">
    <source>
        <dbReference type="Proteomes" id="UP000252517"/>
    </source>
</evidence>
<dbReference type="Proteomes" id="UP000252517">
    <property type="component" value="Unassembled WGS sequence"/>
</dbReference>
<gene>
    <name evidence="1" type="ORF">TH25_14385</name>
</gene>
<name>A0A367X6Q8_9PROT</name>
<comment type="caution">
    <text evidence="1">The sequence shown here is derived from an EMBL/GenBank/DDBJ whole genome shotgun (WGS) entry which is preliminary data.</text>
</comment>